<evidence type="ECO:0000313" key="7">
    <source>
        <dbReference type="Proteomes" id="UP000270094"/>
    </source>
</evidence>
<comment type="similarity">
    <text evidence="2">Belongs to the nematode transthyretin-like family.</text>
</comment>
<keyword evidence="3" id="KW-0964">Secreted</keyword>
<dbReference type="PANTHER" id="PTHR21700">
    <property type="entry name" value="TRANSTHYRETIN-LIKE FAMILY PROTEIN-RELATED"/>
    <property type="match status" value="1"/>
</dbReference>
<dbReference type="Gene3D" id="2.60.40.3330">
    <property type="match status" value="1"/>
</dbReference>
<dbReference type="AlphaFoldDB" id="A0A3P7LGV7"/>
<evidence type="ECO:0000256" key="2">
    <source>
        <dbReference type="ARBA" id="ARBA00010112"/>
    </source>
</evidence>
<dbReference type="InterPro" id="IPR038479">
    <property type="entry name" value="Transthyretin-like_sf"/>
</dbReference>
<dbReference type="GO" id="GO:0009986">
    <property type="term" value="C:cell surface"/>
    <property type="evidence" value="ECO:0007669"/>
    <property type="project" value="InterPro"/>
</dbReference>
<dbReference type="GO" id="GO:0005576">
    <property type="term" value="C:extracellular region"/>
    <property type="evidence" value="ECO:0007669"/>
    <property type="project" value="UniProtKB-SubCell"/>
</dbReference>
<organism evidence="6 7">
    <name type="scientific">Strongylus vulgaris</name>
    <name type="common">Blood worm</name>
    <dbReference type="NCBI Taxonomy" id="40348"/>
    <lineage>
        <taxon>Eukaryota</taxon>
        <taxon>Metazoa</taxon>
        <taxon>Ecdysozoa</taxon>
        <taxon>Nematoda</taxon>
        <taxon>Chromadorea</taxon>
        <taxon>Rhabditida</taxon>
        <taxon>Rhabditina</taxon>
        <taxon>Rhabditomorpha</taxon>
        <taxon>Strongyloidea</taxon>
        <taxon>Strongylidae</taxon>
        <taxon>Strongylus</taxon>
    </lineage>
</organism>
<evidence type="ECO:0000313" key="6">
    <source>
        <dbReference type="EMBL" id="VDM78532.1"/>
    </source>
</evidence>
<dbReference type="InterPro" id="IPR001534">
    <property type="entry name" value="Transthyretin-like"/>
</dbReference>
<feature type="signal peptide" evidence="5">
    <location>
        <begin position="1"/>
        <end position="19"/>
    </location>
</feature>
<dbReference type="Proteomes" id="UP000270094">
    <property type="component" value="Unassembled WGS sequence"/>
</dbReference>
<reference evidence="6 7" key="1">
    <citation type="submission" date="2018-11" db="EMBL/GenBank/DDBJ databases">
        <authorList>
            <consortium name="Pathogen Informatics"/>
        </authorList>
    </citation>
    <scope>NUCLEOTIDE SEQUENCE [LARGE SCALE GENOMIC DNA]</scope>
</reference>
<evidence type="ECO:0000256" key="4">
    <source>
        <dbReference type="ARBA" id="ARBA00022729"/>
    </source>
</evidence>
<accession>A0A3P7LGV7</accession>
<feature type="chain" id="PRO_5018014062" evidence="5">
    <location>
        <begin position="20"/>
        <end position="189"/>
    </location>
</feature>
<keyword evidence="7" id="KW-1185">Reference proteome</keyword>
<dbReference type="EMBL" id="UYYB01102240">
    <property type="protein sequence ID" value="VDM78532.1"/>
    <property type="molecule type" value="Genomic_DNA"/>
</dbReference>
<name>A0A3P7LGV7_STRVU</name>
<proteinExistence type="inferred from homology"/>
<dbReference type="OrthoDB" id="5847482at2759"/>
<dbReference type="Pfam" id="PF01060">
    <property type="entry name" value="TTR-52"/>
    <property type="match status" value="1"/>
</dbReference>
<dbReference type="PANTHER" id="PTHR21700:SF117">
    <property type="entry name" value="TRANSTHYRETIN-LIKE PROTEIN 33"/>
    <property type="match status" value="1"/>
</dbReference>
<evidence type="ECO:0000256" key="5">
    <source>
        <dbReference type="SAM" id="SignalP"/>
    </source>
</evidence>
<comment type="subcellular location">
    <subcellularLocation>
        <location evidence="1">Secreted</location>
    </subcellularLocation>
</comment>
<evidence type="ECO:0000256" key="1">
    <source>
        <dbReference type="ARBA" id="ARBA00004613"/>
    </source>
</evidence>
<gene>
    <name evidence="6" type="ORF">SVUK_LOCUS13530</name>
</gene>
<protein>
    <submittedName>
        <fullName evidence="6">Uncharacterized protein</fullName>
    </submittedName>
</protein>
<keyword evidence="4 5" id="KW-0732">Signal</keyword>
<sequence length="189" mass="20964">MSIITIVLTILSCSTLAQTLFTQSAGVKGVLMCGDKPLANTKVKLYDDDSGKLENKVVSLNNKKRPIRISQSRPSKRHDPLLEGCIWELNPLKPKMNFYLPGPDLDDLLAEGTTDSMGQFLLYGHTSEIMTIDPKLNIYHDCDDSLVVSRNSEKLESLCVGAAFQRKEMREERGSGDLTEALAGYKLDL</sequence>
<feature type="non-terminal residue" evidence="6">
    <location>
        <position position="189"/>
    </location>
</feature>
<evidence type="ECO:0000256" key="3">
    <source>
        <dbReference type="ARBA" id="ARBA00022525"/>
    </source>
</evidence>